<evidence type="ECO:0000259" key="11">
    <source>
        <dbReference type="PROSITE" id="PS50067"/>
    </source>
</evidence>
<feature type="coiled-coil region" evidence="9">
    <location>
        <begin position="415"/>
        <end position="526"/>
    </location>
</feature>
<dbReference type="Gramene" id="SIN_1021778.t">
    <property type="protein sequence ID" value="SIN_1021778.t"/>
    <property type="gene ID" value="SIN_1021778"/>
</dbReference>
<comment type="similarity">
    <text evidence="6">Belongs to the TRAFAC class myosin-kinesin ATPase superfamily. Kinesin family. KIN-10 subfamily.</text>
</comment>
<feature type="compositionally biased region" description="Polar residues" evidence="10">
    <location>
        <begin position="1"/>
        <end position="29"/>
    </location>
</feature>
<dbReference type="GO" id="GO:0005524">
    <property type="term" value="F:ATP binding"/>
    <property type="evidence" value="ECO:0007669"/>
    <property type="project" value="UniProtKB-UniRule"/>
</dbReference>
<organism evidence="12 13">
    <name type="scientific">Sesamum indicum</name>
    <name type="common">Oriental sesame</name>
    <name type="synonym">Sesamum orientale</name>
    <dbReference type="NCBI Taxonomy" id="4182"/>
    <lineage>
        <taxon>Eukaryota</taxon>
        <taxon>Viridiplantae</taxon>
        <taxon>Streptophyta</taxon>
        <taxon>Embryophyta</taxon>
        <taxon>Tracheophyta</taxon>
        <taxon>Spermatophyta</taxon>
        <taxon>Magnoliopsida</taxon>
        <taxon>eudicotyledons</taxon>
        <taxon>Gunneridae</taxon>
        <taxon>Pentapetalae</taxon>
        <taxon>asterids</taxon>
        <taxon>lamiids</taxon>
        <taxon>Lamiales</taxon>
        <taxon>Pedaliaceae</taxon>
        <taxon>Sesamum</taxon>
    </lineage>
</organism>
<evidence type="ECO:0000256" key="9">
    <source>
        <dbReference type="SAM" id="Coils"/>
    </source>
</evidence>
<dbReference type="GO" id="GO:0008017">
    <property type="term" value="F:microtubule binding"/>
    <property type="evidence" value="ECO:0007669"/>
    <property type="project" value="InterPro"/>
</dbReference>
<evidence type="ECO:0000256" key="7">
    <source>
        <dbReference type="ARBA" id="ARBA00073419"/>
    </source>
</evidence>
<gene>
    <name evidence="13" type="primary">LOC105158474</name>
</gene>
<dbReference type="OrthoDB" id="3176171at2759"/>
<keyword evidence="2 8" id="KW-0547">Nucleotide-binding</keyword>
<dbReference type="GO" id="GO:0005874">
    <property type="term" value="C:microtubule"/>
    <property type="evidence" value="ECO:0007669"/>
    <property type="project" value="UniProtKB-KW"/>
</dbReference>
<dbReference type="Proteomes" id="UP000504604">
    <property type="component" value="Linkage group LG3"/>
</dbReference>
<keyword evidence="12" id="KW-1185">Reference proteome</keyword>
<sequence>MAPTPSSKCNLSTPSAKSSAAHNHQSKTPQSKHRLNFPKENAGAAAAPSEHPVEVIGRIRDHPEQKNKPSGNPSALQINGDGRSLRVKTDIGYRDFSLDGVSLSEEDDLEGFYKKFVESRINGVKLGQKCTIMMYGPTGSGKSHTMFGCSKQPGIVYNSLKGILGEGVEEDGEKLGFGTFVQVTVLEIYNEEIYDLLSSANNGGGFSLGWAKGGSGSKVRLEVMGKKAKNATFISGNEAGKILKEIQKVERRRIVKSTLCNERSSRSHCMIIVDVPTVGGRLMLVDMAGSENIEQAGQNGLEAKMQTAKINQGNIALKRVVESIANGDSHVPFRDSKLTMLLQDSFEDDKSKILMVLCASPDPKELHKTIATLEYGAKAKCIVRGPHTPVKDKGAEDSSSAVLLGSRIAALDQFISKLQIENKLREKERDEAQKEVRRKEEEVSLLREKLAQVEGRGTDTSKEEISLKVNERTQMLRSELERKIQECQKMANEFVEMERRKMEERMFQQQQEVEMLRQRLEDIESELHLSRAGSASVDTEGGAFMKRLLEACSEDSDMVKSMDLDRSIDMETNVFRKAETNGTTAVPGLTYTNNFSEGICSFPNKAFLTTVYEEEECENEDEDKDNLFDEEVQKEVIEEKKMIVTPEVSSQNPELKRCRLSNENPEDAAFSRQLRIQNIFTLCGNYRELSQHNSTPMPAKKRLDKIDSISDPSTINSDDSASRMLNETSQLHKSLSKDILVSDIKIDQNLREQEVGKLRGSSEIAKNMKENHNPIDESSNDIEVYVKWEASKENPGKFITALKVLKDSTLADLRKLIEIHLGGDQQAFTFLVLGDPSGAPVPKEKETKTQTSKLPICNNQLCGRLACLSPVEAIQQPNYQPFSPLENKLPTTPNSHFTKKGDDRFSPEIAPHLSSTPFITVRRY</sequence>
<feature type="binding site" evidence="8">
    <location>
        <begin position="136"/>
        <end position="143"/>
    </location>
    <ligand>
        <name>ATP</name>
        <dbReference type="ChEBI" id="CHEBI:30616"/>
    </ligand>
</feature>
<dbReference type="KEGG" id="sind:105158474"/>
<dbReference type="Gene3D" id="3.40.850.10">
    <property type="entry name" value="Kinesin motor domain"/>
    <property type="match status" value="1"/>
</dbReference>
<dbReference type="SMART" id="SM00129">
    <property type="entry name" value="KISc"/>
    <property type="match status" value="1"/>
</dbReference>
<feature type="domain" description="Kinesin motor" evidence="11">
    <location>
        <begin position="52"/>
        <end position="382"/>
    </location>
</feature>
<evidence type="ECO:0000256" key="10">
    <source>
        <dbReference type="SAM" id="MobiDB-lite"/>
    </source>
</evidence>
<evidence type="ECO:0000256" key="6">
    <source>
        <dbReference type="ARBA" id="ARBA00061615"/>
    </source>
</evidence>
<feature type="compositionally biased region" description="Basic and acidic residues" evidence="10">
    <location>
        <begin position="51"/>
        <end position="67"/>
    </location>
</feature>
<evidence type="ECO:0000313" key="12">
    <source>
        <dbReference type="Proteomes" id="UP000504604"/>
    </source>
</evidence>
<reference evidence="13" key="1">
    <citation type="submission" date="2025-08" db="UniProtKB">
        <authorList>
            <consortium name="RefSeq"/>
        </authorList>
    </citation>
    <scope>IDENTIFICATION</scope>
</reference>
<dbReference type="PRINTS" id="PR00380">
    <property type="entry name" value="KINESINHEAVY"/>
</dbReference>
<evidence type="ECO:0000256" key="2">
    <source>
        <dbReference type="ARBA" id="ARBA00022741"/>
    </source>
</evidence>
<dbReference type="PANTHER" id="PTHR24115:SF416">
    <property type="entry name" value="KINESIN-LIKE PROTEIN KIN-10A"/>
    <property type="match status" value="1"/>
</dbReference>
<dbReference type="PROSITE" id="PS50067">
    <property type="entry name" value="KINESIN_MOTOR_2"/>
    <property type="match status" value="1"/>
</dbReference>
<dbReference type="SUPFAM" id="SSF52540">
    <property type="entry name" value="P-loop containing nucleoside triphosphate hydrolases"/>
    <property type="match status" value="1"/>
</dbReference>
<dbReference type="InterPro" id="IPR027417">
    <property type="entry name" value="P-loop_NTPase"/>
</dbReference>
<dbReference type="Pfam" id="PF00225">
    <property type="entry name" value="Kinesin"/>
    <property type="match status" value="1"/>
</dbReference>
<dbReference type="GO" id="GO:0016887">
    <property type="term" value="F:ATP hydrolysis activity"/>
    <property type="evidence" value="ECO:0007669"/>
    <property type="project" value="TreeGrafter"/>
</dbReference>
<dbReference type="AlphaFoldDB" id="A0A6I9STB3"/>
<dbReference type="InterPro" id="IPR001752">
    <property type="entry name" value="Kinesin_motor_dom"/>
</dbReference>
<evidence type="ECO:0000256" key="1">
    <source>
        <dbReference type="ARBA" id="ARBA00022701"/>
    </source>
</evidence>
<accession>A0A6I9STB3</accession>
<name>A0A6I9STB3_SESIN</name>
<dbReference type="FunFam" id="3.40.850.10:FF:000068">
    <property type="entry name" value="p-loop containing nucleoside triphosphate hydrolase superfamily protein"/>
    <property type="match status" value="1"/>
</dbReference>
<evidence type="ECO:0000256" key="3">
    <source>
        <dbReference type="ARBA" id="ARBA00022840"/>
    </source>
</evidence>
<dbReference type="GO" id="GO:0005871">
    <property type="term" value="C:kinesin complex"/>
    <property type="evidence" value="ECO:0007669"/>
    <property type="project" value="TreeGrafter"/>
</dbReference>
<proteinExistence type="inferred from homology"/>
<evidence type="ECO:0000256" key="8">
    <source>
        <dbReference type="PROSITE-ProRule" id="PRU00283"/>
    </source>
</evidence>
<keyword evidence="4 9" id="KW-0175">Coiled coil</keyword>
<dbReference type="GO" id="GO:0007018">
    <property type="term" value="P:microtubule-based movement"/>
    <property type="evidence" value="ECO:0007669"/>
    <property type="project" value="InterPro"/>
</dbReference>
<keyword evidence="1" id="KW-0493">Microtubule</keyword>
<dbReference type="RefSeq" id="XP_011073560.1">
    <property type="nucleotide sequence ID" value="XM_011075258.2"/>
</dbReference>
<protein>
    <recommendedName>
        <fullName evidence="7">Kinesin-like protein KIN-10A</fullName>
    </recommendedName>
</protein>
<dbReference type="InParanoid" id="A0A6I9STB3"/>
<dbReference type="InterPro" id="IPR036961">
    <property type="entry name" value="Kinesin_motor_dom_sf"/>
</dbReference>
<dbReference type="PANTHER" id="PTHR24115">
    <property type="entry name" value="KINESIN-RELATED"/>
    <property type="match status" value="1"/>
</dbReference>
<dbReference type="InterPro" id="IPR027640">
    <property type="entry name" value="Kinesin-like_fam"/>
</dbReference>
<evidence type="ECO:0000313" key="13">
    <source>
        <dbReference type="RefSeq" id="XP_011073560.1"/>
    </source>
</evidence>
<feature type="compositionally biased region" description="Polar residues" evidence="10">
    <location>
        <begin position="68"/>
        <end position="77"/>
    </location>
</feature>
<keyword evidence="3 8" id="KW-0067">ATP-binding</keyword>
<evidence type="ECO:0000256" key="5">
    <source>
        <dbReference type="ARBA" id="ARBA00023175"/>
    </source>
</evidence>
<dbReference type="GeneID" id="105158474"/>
<evidence type="ECO:0000256" key="4">
    <source>
        <dbReference type="ARBA" id="ARBA00023054"/>
    </source>
</evidence>
<feature type="region of interest" description="Disordered" evidence="10">
    <location>
        <begin position="1"/>
        <end position="81"/>
    </location>
</feature>
<keyword evidence="5 8" id="KW-0505">Motor protein</keyword>
<dbReference type="FunCoup" id="A0A6I9STB3">
    <property type="interactions" value="388"/>
</dbReference>
<dbReference type="GO" id="GO:0003777">
    <property type="term" value="F:microtubule motor activity"/>
    <property type="evidence" value="ECO:0007669"/>
    <property type="project" value="InterPro"/>
</dbReference>